<dbReference type="AlphaFoldDB" id="A0AAV7ND15"/>
<name>A0AAV7ND15_PLEWA</name>
<feature type="compositionally biased region" description="Basic and acidic residues" evidence="1">
    <location>
        <begin position="20"/>
        <end position="43"/>
    </location>
</feature>
<gene>
    <name evidence="2" type="ORF">NDU88_008008</name>
</gene>
<keyword evidence="3" id="KW-1185">Reference proteome</keyword>
<organism evidence="2 3">
    <name type="scientific">Pleurodeles waltl</name>
    <name type="common">Iberian ribbed newt</name>
    <dbReference type="NCBI Taxonomy" id="8319"/>
    <lineage>
        <taxon>Eukaryota</taxon>
        <taxon>Metazoa</taxon>
        <taxon>Chordata</taxon>
        <taxon>Craniata</taxon>
        <taxon>Vertebrata</taxon>
        <taxon>Euteleostomi</taxon>
        <taxon>Amphibia</taxon>
        <taxon>Batrachia</taxon>
        <taxon>Caudata</taxon>
        <taxon>Salamandroidea</taxon>
        <taxon>Salamandridae</taxon>
        <taxon>Pleurodelinae</taxon>
        <taxon>Pleurodeles</taxon>
    </lineage>
</organism>
<comment type="caution">
    <text evidence="2">The sequence shown here is derived from an EMBL/GenBank/DDBJ whole genome shotgun (WGS) entry which is preliminary data.</text>
</comment>
<dbReference type="Proteomes" id="UP001066276">
    <property type="component" value="Chromosome 9"/>
</dbReference>
<proteinExistence type="predicted"/>
<feature type="region of interest" description="Disordered" evidence="1">
    <location>
        <begin position="16"/>
        <end position="65"/>
    </location>
</feature>
<evidence type="ECO:0000256" key="1">
    <source>
        <dbReference type="SAM" id="MobiDB-lite"/>
    </source>
</evidence>
<accession>A0AAV7ND15</accession>
<feature type="compositionally biased region" description="Polar residues" evidence="1">
    <location>
        <begin position="44"/>
        <end position="60"/>
    </location>
</feature>
<evidence type="ECO:0000313" key="2">
    <source>
        <dbReference type="EMBL" id="KAJ1110660.1"/>
    </source>
</evidence>
<reference evidence="2" key="1">
    <citation type="journal article" date="2022" name="bioRxiv">
        <title>Sequencing and chromosome-scale assembly of the giantPleurodeles waltlgenome.</title>
        <authorList>
            <person name="Brown T."/>
            <person name="Elewa A."/>
            <person name="Iarovenko S."/>
            <person name="Subramanian E."/>
            <person name="Araus A.J."/>
            <person name="Petzold A."/>
            <person name="Susuki M."/>
            <person name="Suzuki K.-i.T."/>
            <person name="Hayashi T."/>
            <person name="Toyoda A."/>
            <person name="Oliveira C."/>
            <person name="Osipova E."/>
            <person name="Leigh N.D."/>
            <person name="Simon A."/>
            <person name="Yun M.H."/>
        </authorList>
    </citation>
    <scope>NUCLEOTIDE SEQUENCE</scope>
    <source>
        <strain evidence="2">20211129_DDA</strain>
        <tissue evidence="2">Liver</tissue>
    </source>
</reference>
<sequence>MGTVLGPSSMLDRLLTSRPIRIEDGRDVGGRRKEGRAEREDATGSRNQTINHYNADQQESQNREGHQIEKVLRDHAKGGKALYKMQDMI</sequence>
<evidence type="ECO:0000313" key="3">
    <source>
        <dbReference type="Proteomes" id="UP001066276"/>
    </source>
</evidence>
<protein>
    <submittedName>
        <fullName evidence="2">Uncharacterized protein</fullName>
    </submittedName>
</protein>
<dbReference type="EMBL" id="JANPWB010000013">
    <property type="protein sequence ID" value="KAJ1110660.1"/>
    <property type="molecule type" value="Genomic_DNA"/>
</dbReference>